<evidence type="ECO:0000256" key="6">
    <source>
        <dbReference type="NCBIfam" id="TIGR00152"/>
    </source>
</evidence>
<dbReference type="InterPro" id="IPR001977">
    <property type="entry name" value="Depp_CoAkinase"/>
</dbReference>
<evidence type="ECO:0000256" key="2">
    <source>
        <dbReference type="ARBA" id="ARBA00022741"/>
    </source>
</evidence>
<dbReference type="GO" id="GO:0005524">
    <property type="term" value="F:ATP binding"/>
    <property type="evidence" value="ECO:0007669"/>
    <property type="project" value="UniProtKB-UniRule"/>
</dbReference>
<evidence type="ECO:0000256" key="4">
    <source>
        <dbReference type="ARBA" id="ARBA00022993"/>
    </source>
</evidence>
<dbReference type="GO" id="GO:0005737">
    <property type="term" value="C:cytoplasm"/>
    <property type="evidence" value="ECO:0007669"/>
    <property type="project" value="UniProtKB-SubCell"/>
</dbReference>
<comment type="subcellular location">
    <subcellularLocation>
        <location evidence="5">Cytoplasm</location>
    </subcellularLocation>
</comment>
<feature type="binding site" evidence="5">
    <location>
        <begin position="11"/>
        <end position="16"/>
    </location>
    <ligand>
        <name>ATP</name>
        <dbReference type="ChEBI" id="CHEBI:30616"/>
    </ligand>
</feature>
<evidence type="ECO:0000256" key="5">
    <source>
        <dbReference type="HAMAP-Rule" id="MF_00376"/>
    </source>
</evidence>
<comment type="function">
    <text evidence="5">Catalyzes the phosphorylation of the 3'-hydroxyl group of dephosphocoenzyme A to form coenzyme A.</text>
</comment>
<accession>A0A6S6SG03</accession>
<keyword evidence="5 7" id="KW-0418">Kinase</keyword>
<dbReference type="GO" id="GO:0004140">
    <property type="term" value="F:dephospho-CoA kinase activity"/>
    <property type="evidence" value="ECO:0007669"/>
    <property type="project" value="UniProtKB-UniRule"/>
</dbReference>
<keyword evidence="5" id="KW-0963">Cytoplasm</keyword>
<sequence length="202" mass="22383">MFNVGLTGGIGSGKSSAVRYFQSLGIKVLDADQIARTVVQPGQPALQQIKQAFGELALDESGALNRSWMRERVFTDPGAKDRLEAITHPLIRQQIMQEMLNPHDTEYLMVDIPLLVEKAYQSAFDAVVVVDCLPEQQLERVQQRDGSDTALIKGIMEAQASRGERLKNATHTLDNSGSLECLYQQVDQLHQEFLLLAGSPTF</sequence>
<keyword evidence="4 5" id="KW-0173">Coenzyme A biosynthesis</keyword>
<keyword evidence="5 7" id="KW-0808">Transferase</keyword>
<reference evidence="7" key="1">
    <citation type="submission" date="2020-01" db="EMBL/GenBank/DDBJ databases">
        <authorList>
            <person name="Meier V. D."/>
            <person name="Meier V D."/>
        </authorList>
    </citation>
    <scope>NUCLEOTIDE SEQUENCE</scope>
    <source>
        <strain evidence="7">HLG_WM_MAG_09</strain>
    </source>
</reference>
<dbReference type="PANTHER" id="PTHR10695:SF46">
    <property type="entry name" value="BIFUNCTIONAL COENZYME A SYNTHASE-RELATED"/>
    <property type="match status" value="1"/>
</dbReference>
<evidence type="ECO:0000256" key="1">
    <source>
        <dbReference type="ARBA" id="ARBA00009018"/>
    </source>
</evidence>
<dbReference type="AlphaFoldDB" id="A0A6S6SG03"/>
<dbReference type="HAMAP" id="MF_00376">
    <property type="entry name" value="Dephospho_CoA_kinase"/>
    <property type="match status" value="1"/>
</dbReference>
<dbReference type="EC" id="2.7.1.24" evidence="5 6"/>
<comment type="catalytic activity">
    <reaction evidence="5">
        <text>3'-dephospho-CoA + ATP = ADP + CoA + H(+)</text>
        <dbReference type="Rhea" id="RHEA:18245"/>
        <dbReference type="ChEBI" id="CHEBI:15378"/>
        <dbReference type="ChEBI" id="CHEBI:30616"/>
        <dbReference type="ChEBI" id="CHEBI:57287"/>
        <dbReference type="ChEBI" id="CHEBI:57328"/>
        <dbReference type="ChEBI" id="CHEBI:456216"/>
        <dbReference type="EC" id="2.7.1.24"/>
    </reaction>
</comment>
<name>A0A6S6SG03_9GAMM</name>
<comment type="similarity">
    <text evidence="1 5">Belongs to the CoaE family.</text>
</comment>
<dbReference type="GO" id="GO:0015937">
    <property type="term" value="P:coenzyme A biosynthetic process"/>
    <property type="evidence" value="ECO:0007669"/>
    <property type="project" value="UniProtKB-UniRule"/>
</dbReference>
<dbReference type="CDD" id="cd02022">
    <property type="entry name" value="DPCK"/>
    <property type="match status" value="1"/>
</dbReference>
<keyword evidence="2 5" id="KW-0547">Nucleotide-binding</keyword>
<protein>
    <recommendedName>
        <fullName evidence="5 6">Dephospho-CoA kinase</fullName>
        <ecNumber evidence="5 6">2.7.1.24</ecNumber>
    </recommendedName>
    <alternativeName>
        <fullName evidence="5">Dephosphocoenzyme A kinase</fullName>
    </alternativeName>
</protein>
<dbReference type="SUPFAM" id="SSF52540">
    <property type="entry name" value="P-loop containing nucleoside triphosphate hydrolases"/>
    <property type="match status" value="1"/>
</dbReference>
<keyword evidence="3 5" id="KW-0067">ATP-binding</keyword>
<evidence type="ECO:0000256" key="3">
    <source>
        <dbReference type="ARBA" id="ARBA00022840"/>
    </source>
</evidence>
<evidence type="ECO:0000313" key="7">
    <source>
        <dbReference type="EMBL" id="CAA6803924.1"/>
    </source>
</evidence>
<dbReference type="UniPathway" id="UPA00241">
    <property type="reaction ID" value="UER00356"/>
</dbReference>
<proteinExistence type="inferred from homology"/>
<dbReference type="NCBIfam" id="TIGR00152">
    <property type="entry name" value="dephospho-CoA kinase"/>
    <property type="match status" value="1"/>
</dbReference>
<dbReference type="PROSITE" id="PS51219">
    <property type="entry name" value="DPCK"/>
    <property type="match status" value="1"/>
</dbReference>
<dbReference type="InterPro" id="IPR027417">
    <property type="entry name" value="P-loop_NTPase"/>
</dbReference>
<gene>
    <name evidence="5" type="primary">coaE</name>
    <name evidence="7" type="ORF">HELGO_WM10844</name>
</gene>
<dbReference type="EMBL" id="CACVAT010000062">
    <property type="protein sequence ID" value="CAA6803924.1"/>
    <property type="molecule type" value="Genomic_DNA"/>
</dbReference>
<dbReference type="Pfam" id="PF01121">
    <property type="entry name" value="CoaE"/>
    <property type="match status" value="1"/>
</dbReference>
<dbReference type="Gene3D" id="3.40.50.300">
    <property type="entry name" value="P-loop containing nucleotide triphosphate hydrolases"/>
    <property type="match status" value="1"/>
</dbReference>
<dbReference type="PANTHER" id="PTHR10695">
    <property type="entry name" value="DEPHOSPHO-COA KINASE-RELATED"/>
    <property type="match status" value="1"/>
</dbReference>
<organism evidence="7">
    <name type="scientific">uncultured Thiotrichaceae bacterium</name>
    <dbReference type="NCBI Taxonomy" id="298394"/>
    <lineage>
        <taxon>Bacteria</taxon>
        <taxon>Pseudomonadati</taxon>
        <taxon>Pseudomonadota</taxon>
        <taxon>Gammaproteobacteria</taxon>
        <taxon>Thiotrichales</taxon>
        <taxon>Thiotrichaceae</taxon>
        <taxon>environmental samples</taxon>
    </lineage>
</organism>
<comment type="pathway">
    <text evidence="5">Cofactor biosynthesis; coenzyme A biosynthesis; CoA from (R)-pantothenate: step 5/5.</text>
</comment>